<accession>A0A401U5D5</accession>
<dbReference type="AlphaFoldDB" id="A0A401U5D5"/>
<sequence>MRLTKLIWNLLCLCLVIACADDGANNLQVGGGQGQGGSLTRFAINGSYLYIASQTTLSVYDISSNEDFEMLKTVNVGFGLETISARGTYLYLGAQDAMYIYSISNPEDPQFIFRYSHIVSCDPVVVEGNRAYVTLSSGNFCNRGTNALEIIDISNPNNPVLIANYPMNTPLGIGIKDNILFVCEQTFGFTVFDVTNANDIQMLHHVNDIHAFDVILHNGVATITGDDGIYQYGYINSLELLSIIPVTK</sequence>
<name>A0A401U5D5_9BACT</name>
<dbReference type="SUPFAM" id="SSF50998">
    <property type="entry name" value="Quinoprotein alcohol dehydrogenase-like"/>
    <property type="match status" value="1"/>
</dbReference>
<gene>
    <name evidence="2" type="ORF">SanaruYs_02110</name>
</gene>
<evidence type="ECO:0000313" key="2">
    <source>
        <dbReference type="EMBL" id="GCC49996.1"/>
    </source>
</evidence>
<dbReference type="Pfam" id="PF08309">
    <property type="entry name" value="LVIVD"/>
    <property type="match status" value="3"/>
</dbReference>
<evidence type="ECO:0008006" key="4">
    <source>
        <dbReference type="Google" id="ProtNLM"/>
    </source>
</evidence>
<dbReference type="OrthoDB" id="1521841at2"/>
<dbReference type="EMBL" id="BHXQ01000001">
    <property type="protein sequence ID" value="GCC49996.1"/>
    <property type="molecule type" value="Genomic_DNA"/>
</dbReference>
<keyword evidence="1" id="KW-0732">Signal</keyword>
<dbReference type="Proteomes" id="UP000288227">
    <property type="component" value="Unassembled WGS sequence"/>
</dbReference>
<protein>
    <recommendedName>
        <fullName evidence="4">LVIVD repeat-containing protein</fullName>
    </recommendedName>
</protein>
<evidence type="ECO:0000256" key="1">
    <source>
        <dbReference type="SAM" id="SignalP"/>
    </source>
</evidence>
<dbReference type="PROSITE" id="PS51257">
    <property type="entry name" value="PROKAR_LIPOPROTEIN"/>
    <property type="match status" value="1"/>
</dbReference>
<feature type="signal peptide" evidence="1">
    <location>
        <begin position="1"/>
        <end position="20"/>
    </location>
</feature>
<reference evidence="2 3" key="1">
    <citation type="submission" date="2018-11" db="EMBL/GenBank/DDBJ databases">
        <title>Chryseotalea sanarue gen. nov., sp., nov., a member of the family Cytophagaceae, isolated from a brackish lake in Hamamatsu Japan.</title>
        <authorList>
            <person name="Maejima Y."/>
            <person name="Iino T."/>
            <person name="Muraguchi Y."/>
            <person name="Fukuda K."/>
            <person name="Ohkuma M."/>
            <person name="Moriuchi R."/>
            <person name="Dohra H."/>
            <person name="Kimbara K."/>
            <person name="Shintani M."/>
        </authorList>
    </citation>
    <scope>NUCLEOTIDE SEQUENCE [LARGE SCALE GENOMIC DNA]</scope>
    <source>
        <strain evidence="2 3">Ys</strain>
    </source>
</reference>
<organism evidence="2 3">
    <name type="scientific">Chryseotalea sanaruensis</name>
    <dbReference type="NCBI Taxonomy" id="2482724"/>
    <lineage>
        <taxon>Bacteria</taxon>
        <taxon>Pseudomonadati</taxon>
        <taxon>Bacteroidota</taxon>
        <taxon>Cytophagia</taxon>
        <taxon>Cytophagales</taxon>
        <taxon>Chryseotaleaceae</taxon>
        <taxon>Chryseotalea</taxon>
    </lineage>
</organism>
<evidence type="ECO:0000313" key="3">
    <source>
        <dbReference type="Proteomes" id="UP000288227"/>
    </source>
</evidence>
<proteinExistence type="predicted"/>
<dbReference type="RefSeq" id="WP_127120656.1">
    <property type="nucleotide sequence ID" value="NZ_BHXQ01000001.1"/>
</dbReference>
<comment type="caution">
    <text evidence="2">The sequence shown here is derived from an EMBL/GenBank/DDBJ whole genome shotgun (WGS) entry which is preliminary data.</text>
</comment>
<keyword evidence="3" id="KW-1185">Reference proteome</keyword>
<dbReference type="InterPro" id="IPR013211">
    <property type="entry name" value="LVIVD"/>
</dbReference>
<feature type="chain" id="PRO_5019078860" description="LVIVD repeat-containing protein" evidence="1">
    <location>
        <begin position="21"/>
        <end position="248"/>
    </location>
</feature>
<dbReference type="InterPro" id="IPR011047">
    <property type="entry name" value="Quinoprotein_ADH-like_sf"/>
</dbReference>